<evidence type="ECO:0000313" key="6">
    <source>
        <dbReference type="EMBL" id="GGU79757.1"/>
    </source>
</evidence>
<name>A0ABQ2VEU5_9ACTN</name>
<dbReference type="Pfam" id="PF00293">
    <property type="entry name" value="NUDIX"/>
    <property type="match status" value="1"/>
</dbReference>
<organism evidence="6 7">
    <name type="scientific">Streptomyces albospinus</name>
    <dbReference type="NCBI Taxonomy" id="285515"/>
    <lineage>
        <taxon>Bacteria</taxon>
        <taxon>Bacillati</taxon>
        <taxon>Actinomycetota</taxon>
        <taxon>Actinomycetes</taxon>
        <taxon>Kitasatosporales</taxon>
        <taxon>Streptomycetaceae</taxon>
        <taxon>Streptomyces</taxon>
    </lineage>
</organism>
<dbReference type="CDD" id="cd18876">
    <property type="entry name" value="NUDIX_Hydrolase"/>
    <property type="match status" value="1"/>
</dbReference>
<dbReference type="Proteomes" id="UP000654471">
    <property type="component" value="Unassembled WGS sequence"/>
</dbReference>
<comment type="cofactor">
    <cofactor evidence="1">
        <name>Mg(2+)</name>
        <dbReference type="ChEBI" id="CHEBI:18420"/>
    </cofactor>
</comment>
<evidence type="ECO:0000256" key="1">
    <source>
        <dbReference type="ARBA" id="ARBA00001946"/>
    </source>
</evidence>
<evidence type="ECO:0000259" key="5">
    <source>
        <dbReference type="PROSITE" id="PS51462"/>
    </source>
</evidence>
<accession>A0ABQ2VEU5</accession>
<gene>
    <name evidence="6" type="ORF">GCM10010211_52190</name>
</gene>
<protein>
    <submittedName>
        <fullName evidence="6">ADP-ribose pyrophosphatase</fullName>
    </submittedName>
</protein>
<comment type="caution">
    <text evidence="6">The sequence shown here is derived from an EMBL/GenBank/DDBJ whole genome shotgun (WGS) entry which is preliminary data.</text>
</comment>
<feature type="compositionally biased region" description="Basic and acidic residues" evidence="4">
    <location>
        <begin position="150"/>
        <end position="160"/>
    </location>
</feature>
<dbReference type="Gene3D" id="3.90.79.10">
    <property type="entry name" value="Nucleoside Triphosphate Pyrophosphohydrolase"/>
    <property type="match status" value="1"/>
</dbReference>
<feature type="domain" description="Nudix hydrolase" evidence="5">
    <location>
        <begin position="14"/>
        <end position="145"/>
    </location>
</feature>
<dbReference type="PANTHER" id="PTHR43046:SF12">
    <property type="entry name" value="GDP-MANNOSE MANNOSYL HYDROLASE"/>
    <property type="match status" value="1"/>
</dbReference>
<dbReference type="PANTHER" id="PTHR43046">
    <property type="entry name" value="GDP-MANNOSE MANNOSYL HYDROLASE"/>
    <property type="match status" value="1"/>
</dbReference>
<evidence type="ECO:0000313" key="7">
    <source>
        <dbReference type="Proteomes" id="UP000654471"/>
    </source>
</evidence>
<keyword evidence="2" id="KW-0378">Hydrolase</keyword>
<evidence type="ECO:0000256" key="3">
    <source>
        <dbReference type="ARBA" id="ARBA00022842"/>
    </source>
</evidence>
<dbReference type="InterPro" id="IPR000086">
    <property type="entry name" value="NUDIX_hydrolase_dom"/>
</dbReference>
<dbReference type="EMBL" id="BMRP01000020">
    <property type="protein sequence ID" value="GGU79757.1"/>
    <property type="molecule type" value="Genomic_DNA"/>
</dbReference>
<keyword evidence="3" id="KW-0460">Magnesium</keyword>
<keyword evidence="7" id="KW-1185">Reference proteome</keyword>
<feature type="region of interest" description="Disordered" evidence="4">
    <location>
        <begin position="150"/>
        <end position="181"/>
    </location>
</feature>
<reference evidence="7" key="1">
    <citation type="journal article" date="2019" name="Int. J. Syst. Evol. Microbiol.">
        <title>The Global Catalogue of Microorganisms (GCM) 10K type strain sequencing project: providing services to taxonomists for standard genome sequencing and annotation.</title>
        <authorList>
            <consortium name="The Broad Institute Genomics Platform"/>
            <consortium name="The Broad Institute Genome Sequencing Center for Infectious Disease"/>
            <person name="Wu L."/>
            <person name="Ma J."/>
        </authorList>
    </citation>
    <scope>NUCLEOTIDE SEQUENCE [LARGE SCALE GENOMIC DNA]</scope>
    <source>
        <strain evidence="7">JCM 3399</strain>
    </source>
</reference>
<dbReference type="RefSeq" id="WP_189303838.1">
    <property type="nucleotide sequence ID" value="NZ_BMRP01000020.1"/>
</dbReference>
<dbReference type="PROSITE" id="PS51462">
    <property type="entry name" value="NUDIX"/>
    <property type="match status" value="1"/>
</dbReference>
<dbReference type="SUPFAM" id="SSF55811">
    <property type="entry name" value="Nudix"/>
    <property type="match status" value="1"/>
</dbReference>
<dbReference type="InterPro" id="IPR015797">
    <property type="entry name" value="NUDIX_hydrolase-like_dom_sf"/>
</dbReference>
<proteinExistence type="predicted"/>
<evidence type="ECO:0000256" key="4">
    <source>
        <dbReference type="SAM" id="MobiDB-lite"/>
    </source>
</evidence>
<evidence type="ECO:0000256" key="2">
    <source>
        <dbReference type="ARBA" id="ARBA00022801"/>
    </source>
</evidence>
<sequence>MTTTDYATYIAGLPRVLAGAAVICRDAAGRILLVEPNYRDTWVLPGGTIESDTGESPRQAARREALEEIGLDVVPGQLLAVDWVRGAARPPVVSYLFDGGVLDAEQFAAIRVQEEELLSWRLVHWDEAETMLAENLRLRVRGALDALEDGRGPVELEDGRPPAGRAATGGAMGGPRDAAES</sequence>